<feature type="transmembrane region" description="Helical" evidence="1">
    <location>
        <begin position="331"/>
        <end position="349"/>
    </location>
</feature>
<dbReference type="KEGG" id="hja:BST95_04905"/>
<evidence type="ECO:0000256" key="1">
    <source>
        <dbReference type="SAM" id="Phobius"/>
    </source>
</evidence>
<feature type="transmembrane region" description="Helical" evidence="1">
    <location>
        <begin position="258"/>
        <end position="277"/>
    </location>
</feature>
<gene>
    <name evidence="2" type="ORF">C0029_13470</name>
</gene>
<dbReference type="Proteomes" id="UP000235162">
    <property type="component" value="Unassembled WGS sequence"/>
</dbReference>
<dbReference type="EMBL" id="PKUR01000003">
    <property type="protein sequence ID" value="PLW85620.1"/>
    <property type="molecule type" value="Genomic_DNA"/>
</dbReference>
<sequence length="567" mass="63701">MTDPRDRTELAVARILLYCAGAVLFLSFGYTEMAGSDLWWHIAAGRELLQTGSLWMVDDWSFTARGDDWLNHEWLADILFYSWVQLFGLPSLVFWKWLVVIATFLMLQRVLWRQGGNGLAAFLGAAMAAALAEPFVDIRPHLYTLLGFAVLLWLALERSPSRLWLALLFLVWVNLHGGFFFGLMALAILIFPWRDFSWQRFAVAVVTGLVCVAAAALNPSGIKTFLYPLVYAFDQTSPFRELAEWHSPFRPGGIQAPLFFYAMWLPAFAVFYAVPVVRERTGVPWAALALCALSLAMALTSRRFIPLFGMSLALLLTPLLALALSSIRHRVLQVGFAAAFLLIALMRMLPFNLQAAPNFHYLTAEYSYPTDTVDFMLANNLSGNVFALYNWGGYLHLRSDGQLSVFIDGRADTLYTAGDYYAYLAVQRAEPAWITLVEESGADYFLWPIGRSGGAEKYRQLVATGRWRAIYQDSVSWLAVREGVDLPVEVVAPPASPLHLLTQGVLAAGEGRPDEALAMANQVRETLPWQRGACQLQLDMLRRQGRLDAAQAVYWDCLSYFPTRYLR</sequence>
<dbReference type="InterPro" id="IPR011990">
    <property type="entry name" value="TPR-like_helical_dom_sf"/>
</dbReference>
<dbReference type="AlphaFoldDB" id="A0AAP8SMI7"/>
<protein>
    <submittedName>
        <fullName evidence="2">Uncharacterized protein</fullName>
    </submittedName>
</protein>
<feature type="transmembrane region" description="Helical" evidence="1">
    <location>
        <begin position="197"/>
        <end position="217"/>
    </location>
</feature>
<comment type="caution">
    <text evidence="2">The sequence shown here is derived from an EMBL/GenBank/DDBJ whole genome shotgun (WGS) entry which is preliminary data.</text>
</comment>
<feature type="transmembrane region" description="Helical" evidence="1">
    <location>
        <begin position="114"/>
        <end position="132"/>
    </location>
</feature>
<dbReference type="RefSeq" id="WP_084198386.1">
    <property type="nucleotide sequence ID" value="NZ_BMYL01000003.1"/>
</dbReference>
<dbReference type="SUPFAM" id="SSF48452">
    <property type="entry name" value="TPR-like"/>
    <property type="match status" value="1"/>
</dbReference>
<name>A0AAP8SMI7_9GAMM</name>
<feature type="transmembrane region" description="Helical" evidence="1">
    <location>
        <begin position="78"/>
        <end position="107"/>
    </location>
</feature>
<proteinExistence type="predicted"/>
<reference evidence="2 3" key="1">
    <citation type="submission" date="2018-01" db="EMBL/GenBank/DDBJ databases">
        <title>The draft genome sequence of Halioglobus japonicus S1-36.</title>
        <authorList>
            <person name="Du Z.-J."/>
            <person name="Shi M.-J."/>
        </authorList>
    </citation>
    <scope>NUCLEOTIDE SEQUENCE [LARGE SCALE GENOMIC DNA]</scope>
    <source>
        <strain evidence="2 3">S1-36</strain>
    </source>
</reference>
<organism evidence="2 3">
    <name type="scientific">Halioglobus japonicus</name>
    <dbReference type="NCBI Taxonomy" id="930805"/>
    <lineage>
        <taxon>Bacteria</taxon>
        <taxon>Pseudomonadati</taxon>
        <taxon>Pseudomonadota</taxon>
        <taxon>Gammaproteobacteria</taxon>
        <taxon>Cellvibrionales</taxon>
        <taxon>Halieaceae</taxon>
        <taxon>Halioglobus</taxon>
    </lineage>
</organism>
<keyword evidence="1" id="KW-0812">Transmembrane</keyword>
<evidence type="ECO:0000313" key="2">
    <source>
        <dbReference type="EMBL" id="PLW85620.1"/>
    </source>
</evidence>
<keyword evidence="1" id="KW-0472">Membrane</keyword>
<feature type="transmembrane region" description="Helical" evidence="1">
    <location>
        <begin position="307"/>
        <end position="325"/>
    </location>
</feature>
<feature type="transmembrane region" description="Helical" evidence="1">
    <location>
        <begin position="12"/>
        <end position="30"/>
    </location>
</feature>
<accession>A0AAP8SMI7</accession>
<keyword evidence="1" id="KW-1133">Transmembrane helix</keyword>
<feature type="transmembrane region" description="Helical" evidence="1">
    <location>
        <begin position="283"/>
        <end position="300"/>
    </location>
</feature>
<evidence type="ECO:0000313" key="3">
    <source>
        <dbReference type="Proteomes" id="UP000235162"/>
    </source>
</evidence>
<keyword evidence="3" id="KW-1185">Reference proteome</keyword>
<feature type="transmembrane region" description="Helical" evidence="1">
    <location>
        <begin position="163"/>
        <end position="191"/>
    </location>
</feature>